<dbReference type="GO" id="GO:0005794">
    <property type="term" value="C:Golgi apparatus"/>
    <property type="evidence" value="ECO:0007669"/>
    <property type="project" value="TreeGrafter"/>
</dbReference>
<keyword evidence="9" id="KW-0449">Lipoprotein</keyword>
<feature type="repeat" description="ARM" evidence="11">
    <location>
        <begin position="848"/>
        <end position="892"/>
    </location>
</feature>
<reference evidence="15" key="1">
    <citation type="submission" date="2021-02" db="EMBL/GenBank/DDBJ databases">
        <authorList>
            <person name="Dougan E. K."/>
            <person name="Rhodes N."/>
            <person name="Thang M."/>
            <person name="Chan C."/>
        </authorList>
    </citation>
    <scope>NUCLEOTIDE SEQUENCE</scope>
</reference>
<accession>A0A812T1L6</accession>
<keyword evidence="6 13" id="KW-1133">Transmembrane helix</keyword>
<feature type="domain" description="Palmitoyltransferase DHHC" evidence="14">
    <location>
        <begin position="174"/>
        <end position="289"/>
    </location>
</feature>
<keyword evidence="7 13" id="KW-0472">Membrane</keyword>
<dbReference type="PROSITE" id="PS50176">
    <property type="entry name" value="ARM_REPEAT"/>
    <property type="match status" value="1"/>
</dbReference>
<evidence type="ECO:0000256" key="6">
    <source>
        <dbReference type="ARBA" id="ARBA00022989"/>
    </source>
</evidence>
<evidence type="ECO:0000313" key="16">
    <source>
        <dbReference type="Proteomes" id="UP000604046"/>
    </source>
</evidence>
<comment type="similarity">
    <text evidence="2">Belongs to the DHHC palmitoyltransferase family.</text>
</comment>
<evidence type="ECO:0000256" key="13">
    <source>
        <dbReference type="SAM" id="Phobius"/>
    </source>
</evidence>
<evidence type="ECO:0000313" key="15">
    <source>
        <dbReference type="EMBL" id="CAE7506042.1"/>
    </source>
</evidence>
<protein>
    <recommendedName>
        <fullName evidence="3">protein S-acyltransferase</fullName>
        <ecNumber evidence="3">2.3.1.225</ecNumber>
    </recommendedName>
</protein>
<keyword evidence="10" id="KW-0012">Acyltransferase</keyword>
<dbReference type="PANTHER" id="PTHR22883">
    <property type="entry name" value="ZINC FINGER DHHC DOMAIN CONTAINING PROTEIN"/>
    <property type="match status" value="1"/>
</dbReference>
<dbReference type="EMBL" id="CAJNDS010002513">
    <property type="protein sequence ID" value="CAE7506042.1"/>
    <property type="molecule type" value="Genomic_DNA"/>
</dbReference>
<feature type="transmembrane region" description="Helical" evidence="13">
    <location>
        <begin position="349"/>
        <end position="371"/>
    </location>
</feature>
<evidence type="ECO:0000259" key="14">
    <source>
        <dbReference type="Pfam" id="PF01529"/>
    </source>
</evidence>
<feature type="transmembrane region" description="Helical" evidence="13">
    <location>
        <begin position="250"/>
        <end position="279"/>
    </location>
</feature>
<dbReference type="GO" id="GO:0019706">
    <property type="term" value="F:protein-cysteine S-palmitoyltransferase activity"/>
    <property type="evidence" value="ECO:0007669"/>
    <property type="project" value="UniProtKB-EC"/>
</dbReference>
<evidence type="ECO:0000256" key="4">
    <source>
        <dbReference type="ARBA" id="ARBA00022679"/>
    </source>
</evidence>
<comment type="subcellular location">
    <subcellularLocation>
        <location evidence="1">Endomembrane system</location>
        <topology evidence="1">Multi-pass membrane protein</topology>
    </subcellularLocation>
</comment>
<keyword evidence="4" id="KW-0808">Transferase</keyword>
<sequence>MAGSSGSRGSCCDICNERLISPVVVLSLHGLIVTDVAWYRTELWQDDSLWYRSLRLLVLLTVVCYLRTCLTDPGFLQVGAQPVHTPCCSTRGCMLLCCAAAVSLSEWKGGSKEGKPIMLPDVVGAGFPNAGETNIHPVGAASSSQPLDFDYDEGILKRRGHAEDLEAENPEGTQLRWCKRCHLHQPLRTKHCHDCGRCVRTHDHHCPWIGSCVGENNRVLFFWYLLLQCAELAAFFYEGIQGISLLEPSVVLLVGLIFIAVFFLMVSCLLCFHTFLLLANLTTWEHISWWQITYLKPLKADNGSPFSRSIAWNAAAYCCGSFWCPAPLRRLASLRYSEEPFNQCSLRAYLLWYFLVAGPSNVACAFCSHAVRIAVEHEKSYFGSGQAMKSNLRKLVLKYFSDFCCDGEALAKKLCSIFHLRPPLIPATDDGELERSALRRLSSSKSESSLRVRTPQRLGSPLVVVQTSQEPVQRKPTLSARSRSNSGRLSSPPDDVEQPRETCPVSTLFTVVQDMMALKYGVQLDEFDFVGKAKARCTSQDRCAPRRLAEALNAEPALKVKDASNERLIQLHLRLTTMASYAELQGFIRRWPGTACAVAAVGLGGTDRNVQLAAVFREAYGHHGALVAKTRAKSYGGVGPLHMFREADFHGAVVLEPVIEHVLKYEPEANVMIELQTPPQCPEFEKSAVAFEAEAAFSSRALCAAAALAPRGDGPSASCLLAKELMVRHPTASDVQTAGCKVLGSWLRGCQSSFSDYQAFGTVEAIAAAMRRHSANARLQEAAASALSAASSWPALQAAATNNGATEEIVAAMRRFPTDPELLAAACSGLAGLAANHPLNQSALLGCRSIEVIVSAMDAFVHHARLQTMACGALGNLAANSPNNQAAIASRGGLQRVVNVLKNHQSNPVVLAASLGAAWCLMKQHLANTEMAAQLGQPLVARTRQPLHVRLRSYSVVARSILGMW</sequence>
<evidence type="ECO:0000256" key="7">
    <source>
        <dbReference type="ARBA" id="ARBA00023136"/>
    </source>
</evidence>
<dbReference type="InterPro" id="IPR001594">
    <property type="entry name" value="Palmitoyltrfase_DHHC"/>
</dbReference>
<dbReference type="InterPro" id="IPR039859">
    <property type="entry name" value="PFA4/ZDH16/20/ERF2-like"/>
</dbReference>
<evidence type="ECO:0000256" key="10">
    <source>
        <dbReference type="ARBA" id="ARBA00023315"/>
    </source>
</evidence>
<keyword evidence="5 13" id="KW-0812">Transmembrane</keyword>
<comment type="caution">
    <text evidence="15">The sequence shown here is derived from an EMBL/GenBank/DDBJ whole genome shotgun (WGS) entry which is preliminary data.</text>
</comment>
<evidence type="ECO:0000256" key="8">
    <source>
        <dbReference type="ARBA" id="ARBA00023139"/>
    </source>
</evidence>
<keyword evidence="16" id="KW-1185">Reference proteome</keyword>
<feature type="compositionally biased region" description="Polar residues" evidence="12">
    <location>
        <begin position="479"/>
        <end position="489"/>
    </location>
</feature>
<dbReference type="Proteomes" id="UP000604046">
    <property type="component" value="Unassembled WGS sequence"/>
</dbReference>
<dbReference type="GO" id="GO:0006612">
    <property type="term" value="P:protein targeting to membrane"/>
    <property type="evidence" value="ECO:0007669"/>
    <property type="project" value="TreeGrafter"/>
</dbReference>
<dbReference type="Gene3D" id="1.25.10.10">
    <property type="entry name" value="Leucine-rich Repeat Variant"/>
    <property type="match status" value="1"/>
</dbReference>
<dbReference type="GO" id="GO:0005783">
    <property type="term" value="C:endoplasmic reticulum"/>
    <property type="evidence" value="ECO:0007669"/>
    <property type="project" value="TreeGrafter"/>
</dbReference>
<proteinExistence type="inferred from homology"/>
<dbReference type="SUPFAM" id="SSF48371">
    <property type="entry name" value="ARM repeat"/>
    <property type="match status" value="1"/>
</dbReference>
<evidence type="ECO:0000256" key="9">
    <source>
        <dbReference type="ARBA" id="ARBA00023288"/>
    </source>
</evidence>
<dbReference type="OrthoDB" id="9909019at2759"/>
<feature type="transmembrane region" description="Helical" evidence="13">
    <location>
        <begin position="221"/>
        <end position="238"/>
    </location>
</feature>
<dbReference type="InterPro" id="IPR000225">
    <property type="entry name" value="Armadillo"/>
</dbReference>
<dbReference type="PANTHER" id="PTHR22883:SF301">
    <property type="entry name" value="PALMITOYLTRANSFERASE ZDHHC12"/>
    <property type="match status" value="1"/>
</dbReference>
<dbReference type="InterPro" id="IPR016024">
    <property type="entry name" value="ARM-type_fold"/>
</dbReference>
<evidence type="ECO:0000256" key="11">
    <source>
        <dbReference type="PROSITE-ProRule" id="PRU00259"/>
    </source>
</evidence>
<name>A0A812T1L6_9DINO</name>
<feature type="region of interest" description="Disordered" evidence="12">
    <location>
        <begin position="462"/>
        <end position="500"/>
    </location>
</feature>
<dbReference type="InterPro" id="IPR011989">
    <property type="entry name" value="ARM-like"/>
</dbReference>
<keyword evidence="8" id="KW-0564">Palmitate</keyword>
<evidence type="ECO:0000256" key="12">
    <source>
        <dbReference type="SAM" id="MobiDB-lite"/>
    </source>
</evidence>
<evidence type="ECO:0000256" key="3">
    <source>
        <dbReference type="ARBA" id="ARBA00012210"/>
    </source>
</evidence>
<dbReference type="SMART" id="SM00185">
    <property type="entry name" value="ARM"/>
    <property type="match status" value="4"/>
</dbReference>
<dbReference type="AlphaFoldDB" id="A0A812T1L6"/>
<dbReference type="Pfam" id="PF01529">
    <property type="entry name" value="DHHC"/>
    <property type="match status" value="1"/>
</dbReference>
<evidence type="ECO:0000256" key="2">
    <source>
        <dbReference type="ARBA" id="ARBA00008574"/>
    </source>
</evidence>
<dbReference type="PROSITE" id="PS50216">
    <property type="entry name" value="DHHC"/>
    <property type="match status" value="1"/>
</dbReference>
<evidence type="ECO:0000256" key="1">
    <source>
        <dbReference type="ARBA" id="ARBA00004127"/>
    </source>
</evidence>
<evidence type="ECO:0000256" key="5">
    <source>
        <dbReference type="ARBA" id="ARBA00022692"/>
    </source>
</evidence>
<dbReference type="EC" id="2.3.1.225" evidence="3"/>
<organism evidence="15 16">
    <name type="scientific">Symbiodinium natans</name>
    <dbReference type="NCBI Taxonomy" id="878477"/>
    <lineage>
        <taxon>Eukaryota</taxon>
        <taxon>Sar</taxon>
        <taxon>Alveolata</taxon>
        <taxon>Dinophyceae</taxon>
        <taxon>Suessiales</taxon>
        <taxon>Symbiodiniaceae</taxon>
        <taxon>Symbiodinium</taxon>
    </lineage>
</organism>
<gene>
    <name evidence="15" type="ORF">SNAT2548_LOCUS28342</name>
</gene>